<comment type="caution">
    <text evidence="3">The sequence shown here is derived from an EMBL/GenBank/DDBJ whole genome shotgun (WGS) entry which is preliminary data.</text>
</comment>
<reference evidence="3" key="1">
    <citation type="submission" date="2021-05" db="EMBL/GenBank/DDBJ databases">
        <title>The genome of the haptophyte Pavlova lutheri (Diacronema luteri, Pavlovales) - a model for lipid biosynthesis in eukaryotic algae.</title>
        <authorList>
            <person name="Hulatt C.J."/>
            <person name="Posewitz M.C."/>
        </authorList>
    </citation>
    <scope>NUCLEOTIDE SEQUENCE</scope>
    <source>
        <strain evidence="3">NIVA-4/92</strain>
    </source>
</reference>
<feature type="domain" description="Protein DA1-like" evidence="2">
    <location>
        <begin position="316"/>
        <end position="445"/>
    </location>
</feature>
<name>A0A8J5XQ24_DIALT</name>
<keyword evidence="4" id="KW-1185">Reference proteome</keyword>
<accession>A0A8J5XQ24</accession>
<evidence type="ECO:0000259" key="2">
    <source>
        <dbReference type="Pfam" id="PF12315"/>
    </source>
</evidence>
<dbReference type="InterPro" id="IPR045218">
    <property type="entry name" value="DA1-like"/>
</dbReference>
<dbReference type="PANTHER" id="PTHR24209:SF7">
    <property type="entry name" value="PROTEIN DA1-RELATED 2"/>
    <property type="match status" value="1"/>
</dbReference>
<organism evidence="3 4">
    <name type="scientific">Diacronema lutheri</name>
    <name type="common">Unicellular marine alga</name>
    <name type="synonym">Monochrysis lutheri</name>
    <dbReference type="NCBI Taxonomy" id="2081491"/>
    <lineage>
        <taxon>Eukaryota</taxon>
        <taxon>Haptista</taxon>
        <taxon>Haptophyta</taxon>
        <taxon>Pavlovophyceae</taxon>
        <taxon>Pavlovales</taxon>
        <taxon>Pavlovaceae</taxon>
        <taxon>Diacronema</taxon>
    </lineage>
</organism>
<keyword evidence="1" id="KW-0472">Membrane</keyword>
<evidence type="ECO:0000313" key="4">
    <source>
        <dbReference type="Proteomes" id="UP000751190"/>
    </source>
</evidence>
<dbReference type="InterPro" id="IPR022087">
    <property type="entry name" value="DA1-like_dom"/>
</dbReference>
<protein>
    <recommendedName>
        <fullName evidence="2">Protein DA1-like domain-containing protein</fullName>
    </recommendedName>
</protein>
<dbReference type="Proteomes" id="UP000751190">
    <property type="component" value="Unassembled WGS sequence"/>
</dbReference>
<keyword evidence="1" id="KW-0812">Transmembrane</keyword>
<dbReference type="AlphaFoldDB" id="A0A8J5XQ24"/>
<gene>
    <name evidence="3" type="ORF">KFE25_000432</name>
</gene>
<evidence type="ECO:0000256" key="1">
    <source>
        <dbReference type="SAM" id="Phobius"/>
    </source>
</evidence>
<dbReference type="OMA" id="CASHVHE"/>
<sequence>MIMATRSRSARCWHVARQAGSRPLCARSSLPAPEPPAQSTRSMREIVLSRRRADTLGNVRRAAREKRRASEQQRFGLPLLELVFGGALAVGVFAYSLRDWLDAPGLFAPRAKRGQPLPPHVLALVRGGATRAPSDQSGEEHVYAYGRRWARSAMRCADCGRNLLRRGEPCFLHAPAPAATAPPVEQVGWAGGGEVLLCAQHYARAHCTHCSLCALRFEAGNPRPPLLLPTGEAFCASHVHELPCYSCARPIGRADAASRALCASCRASAVVSERGATELLRELKSFFVTVGLDFGRWEPARLRLVSSPPADGDGHLEGLTHRSERAGVRTVPSIDLLHGLPREHAAQVLVHEMAHAWLWLQDHPEALSARTEEGVCELLAYLWLLSEEAHERSAAEPLSKRRRELLQRIRVMEQRSDRAYGGGFRDALRATEECGLAAVLHSVRTHGTLPGQPRARAGW</sequence>
<dbReference type="Pfam" id="PF12315">
    <property type="entry name" value="DA1-like"/>
    <property type="match status" value="1"/>
</dbReference>
<evidence type="ECO:0000313" key="3">
    <source>
        <dbReference type="EMBL" id="KAG8467116.1"/>
    </source>
</evidence>
<feature type="transmembrane region" description="Helical" evidence="1">
    <location>
        <begin position="75"/>
        <end position="97"/>
    </location>
</feature>
<dbReference type="PANTHER" id="PTHR24209">
    <property type="entry name" value="PROTEIN DA1-RELATED 2"/>
    <property type="match status" value="1"/>
</dbReference>
<dbReference type="OrthoDB" id="1665815at2759"/>
<proteinExistence type="predicted"/>
<keyword evidence="1" id="KW-1133">Transmembrane helix</keyword>
<dbReference type="EMBL" id="JAGTXO010000006">
    <property type="protein sequence ID" value="KAG8467116.1"/>
    <property type="molecule type" value="Genomic_DNA"/>
</dbReference>